<organism evidence="2 3">
    <name type="scientific">Prevotella illustrans</name>
    <dbReference type="NCBI Taxonomy" id="2800387"/>
    <lineage>
        <taxon>Bacteria</taxon>
        <taxon>Pseudomonadati</taxon>
        <taxon>Bacteroidota</taxon>
        <taxon>Bacteroidia</taxon>
        <taxon>Bacteroidales</taxon>
        <taxon>Prevotellaceae</taxon>
        <taxon>Prevotella</taxon>
    </lineage>
</organism>
<gene>
    <name evidence="2" type="ORF">JHU38_05240</name>
</gene>
<evidence type="ECO:0000313" key="2">
    <source>
        <dbReference type="EMBL" id="MBO1363182.1"/>
    </source>
</evidence>
<name>A0ABS3M4S5_9BACT</name>
<dbReference type="Proteomes" id="UP000664265">
    <property type="component" value="Unassembled WGS sequence"/>
</dbReference>
<dbReference type="EMBL" id="JAERMS010000011">
    <property type="protein sequence ID" value="MBO1363182.1"/>
    <property type="molecule type" value="Genomic_DNA"/>
</dbReference>
<sequence length="80" mass="8562">MKRINMNVKNGQAKHRHPYVSPYCEVIAVENENPILAGSPTVQPGGGGGGSISVVPPGEDDEDTEISGAKKFNLREGWDD</sequence>
<accession>A0ABS3M4S5</accession>
<evidence type="ECO:0000256" key="1">
    <source>
        <dbReference type="SAM" id="MobiDB-lite"/>
    </source>
</evidence>
<evidence type="ECO:0000313" key="3">
    <source>
        <dbReference type="Proteomes" id="UP000664265"/>
    </source>
</evidence>
<proteinExistence type="predicted"/>
<protein>
    <submittedName>
        <fullName evidence="2">Uncharacterized protein</fullName>
    </submittedName>
</protein>
<feature type="region of interest" description="Disordered" evidence="1">
    <location>
        <begin position="37"/>
        <end position="80"/>
    </location>
</feature>
<comment type="caution">
    <text evidence="2">The sequence shown here is derived from an EMBL/GenBank/DDBJ whole genome shotgun (WGS) entry which is preliminary data.</text>
</comment>
<reference evidence="2 3" key="1">
    <citation type="submission" date="2021-01" db="EMBL/GenBank/DDBJ databases">
        <title>Prevotella A2931 sp. nov.</title>
        <authorList>
            <person name="Buhl M."/>
            <person name="Oberhettinger P."/>
        </authorList>
    </citation>
    <scope>NUCLEOTIDE SEQUENCE [LARGE SCALE GENOMIC DNA]</scope>
    <source>
        <strain evidence="2 3">A2931</strain>
    </source>
</reference>
<keyword evidence="3" id="KW-1185">Reference proteome</keyword>